<keyword evidence="1" id="KW-0812">Transmembrane</keyword>
<keyword evidence="3" id="KW-1185">Reference proteome</keyword>
<feature type="transmembrane region" description="Helical" evidence="1">
    <location>
        <begin position="298"/>
        <end position="315"/>
    </location>
</feature>
<feature type="transmembrane region" description="Helical" evidence="1">
    <location>
        <begin position="21"/>
        <end position="38"/>
    </location>
</feature>
<feature type="transmembrane region" description="Helical" evidence="1">
    <location>
        <begin position="90"/>
        <end position="110"/>
    </location>
</feature>
<proteinExistence type="predicted"/>
<keyword evidence="1" id="KW-1133">Transmembrane helix</keyword>
<evidence type="ECO:0008006" key="4">
    <source>
        <dbReference type="Google" id="ProtNLM"/>
    </source>
</evidence>
<protein>
    <recommendedName>
        <fullName evidence="4">Glycosyltransferase RgtA/B/C/D-like domain-containing protein</fullName>
    </recommendedName>
</protein>
<gene>
    <name evidence="2" type="ORF">GCM10011394_22900</name>
</gene>
<dbReference type="Proteomes" id="UP000599009">
    <property type="component" value="Unassembled WGS sequence"/>
</dbReference>
<accession>A0ABQ2EI40</accession>
<evidence type="ECO:0000313" key="3">
    <source>
        <dbReference type="Proteomes" id="UP000599009"/>
    </source>
</evidence>
<feature type="transmembrane region" description="Helical" evidence="1">
    <location>
        <begin position="246"/>
        <end position="262"/>
    </location>
</feature>
<feature type="transmembrane region" description="Helical" evidence="1">
    <location>
        <begin position="176"/>
        <end position="202"/>
    </location>
</feature>
<comment type="caution">
    <text evidence="2">The sequence shown here is derived from an EMBL/GenBank/DDBJ whole genome shotgun (WGS) entry which is preliminary data.</text>
</comment>
<feature type="transmembrane region" description="Helical" evidence="1">
    <location>
        <begin position="363"/>
        <end position="382"/>
    </location>
</feature>
<keyword evidence="1" id="KW-0472">Membrane</keyword>
<reference evidence="3" key="1">
    <citation type="journal article" date="2019" name="Int. J. Syst. Evol. Microbiol.">
        <title>The Global Catalogue of Microorganisms (GCM) 10K type strain sequencing project: providing services to taxonomists for standard genome sequencing and annotation.</title>
        <authorList>
            <consortium name="The Broad Institute Genomics Platform"/>
            <consortium name="The Broad Institute Genome Sequencing Center for Infectious Disease"/>
            <person name="Wu L."/>
            <person name="Ma J."/>
        </authorList>
    </citation>
    <scope>NUCLEOTIDE SEQUENCE [LARGE SCALE GENOMIC DNA]</scope>
    <source>
        <strain evidence="3">CGMCC 1.8985</strain>
    </source>
</reference>
<feature type="transmembrane region" description="Helical" evidence="1">
    <location>
        <begin position="208"/>
        <end position="225"/>
    </location>
</feature>
<feature type="transmembrane region" description="Helical" evidence="1">
    <location>
        <begin position="389"/>
        <end position="411"/>
    </location>
</feature>
<organism evidence="2 3">
    <name type="scientific">Luteimonas terricola</name>
    <dbReference type="NCBI Taxonomy" id="645597"/>
    <lineage>
        <taxon>Bacteria</taxon>
        <taxon>Pseudomonadati</taxon>
        <taxon>Pseudomonadota</taxon>
        <taxon>Gammaproteobacteria</taxon>
        <taxon>Lysobacterales</taxon>
        <taxon>Lysobacteraceae</taxon>
        <taxon>Luteimonas</taxon>
    </lineage>
</organism>
<sequence>MRQTAGGEGAGKSVLSLAARVLVLLYAAAGVLAMWLLAPRVPYADGWRHLARFLGESFPRDVLVSDNGHHEVLPNIVRVLDLRLFDAGQGLQVLAGIVLALATLLVYWHLIRGFASAQARLAGLLAVVLGLFWLGNVRALGHGNESVHAYFVTLFLAIGLHALVRGRGLAGGAGAAALCGLAATFSFGSGIACYAGFAAVLWLRRGGWRQWAVLSAGLLVSLLLLQLGGGSGDGARLAPLQQLPMLLAWLAGPLLYAAWPLLDPDVAAQLPAAAARVPAQALAEGYRSAFGPALAAPWPQALAGLLGLAWFGLLAGRAWRTRSLAMYAGIGTACFAIAVGAMIVLVRLDYFQAHPGQLLAPRYVVWSSLFWAGLLLATAAGARHGRRALAGTVLVALLLLPSQAWMAVLGAKARTVAEQSAMAAAVGVVEPDLALGETVFDELARALPVAREAGVAVFAWPEARWLGRQLPADAPRLPAPGAQEVAVVANRLGADGRRLRLVTDAPCRRLLLVDGDGTVSGLAMRLRPGAQEWTGWMRGAGGVPSPAVACAPRR</sequence>
<feature type="transmembrane region" description="Helical" evidence="1">
    <location>
        <begin position="327"/>
        <end position="348"/>
    </location>
</feature>
<evidence type="ECO:0000256" key="1">
    <source>
        <dbReference type="SAM" id="Phobius"/>
    </source>
</evidence>
<feature type="transmembrane region" description="Helical" evidence="1">
    <location>
        <begin position="122"/>
        <end position="141"/>
    </location>
</feature>
<dbReference type="EMBL" id="BMME01000001">
    <property type="protein sequence ID" value="GGK13091.1"/>
    <property type="molecule type" value="Genomic_DNA"/>
</dbReference>
<feature type="transmembrane region" description="Helical" evidence="1">
    <location>
        <begin position="147"/>
        <end position="164"/>
    </location>
</feature>
<name>A0ABQ2EI40_9GAMM</name>
<evidence type="ECO:0000313" key="2">
    <source>
        <dbReference type="EMBL" id="GGK13091.1"/>
    </source>
</evidence>